<evidence type="ECO:0000313" key="8">
    <source>
        <dbReference type="EMBL" id="KAK7291426.1"/>
    </source>
</evidence>
<dbReference type="PANTHER" id="PTHR47264:SF3">
    <property type="entry name" value="SYNAPTOTAGMIN-5 ISOFORM X1"/>
    <property type="match status" value="1"/>
</dbReference>
<feature type="domain" description="C2" evidence="6">
    <location>
        <begin position="466"/>
        <end position="582"/>
    </location>
</feature>
<keyword evidence="5" id="KW-0472">Membrane</keyword>
<feature type="domain" description="C2" evidence="6">
    <location>
        <begin position="588"/>
        <end position="713"/>
    </location>
</feature>
<dbReference type="CDD" id="cd00030">
    <property type="entry name" value="C2"/>
    <property type="match status" value="1"/>
</dbReference>
<evidence type="ECO:0000256" key="2">
    <source>
        <dbReference type="ARBA" id="ARBA00022448"/>
    </source>
</evidence>
<comment type="caution">
    <text evidence="8">The sequence shown here is derived from an EMBL/GenBank/DDBJ whole genome shotgun (WGS) entry which is preliminary data.</text>
</comment>
<dbReference type="CDD" id="cd21669">
    <property type="entry name" value="SMP_SF"/>
    <property type="match status" value="1"/>
</dbReference>
<keyword evidence="9" id="KW-1185">Reference proteome</keyword>
<protein>
    <recommendedName>
        <fullName evidence="10">C2 domain-containing protein</fullName>
    </recommendedName>
</protein>
<dbReference type="PROSITE" id="PS51847">
    <property type="entry name" value="SMP"/>
    <property type="match status" value="1"/>
</dbReference>
<dbReference type="SUPFAM" id="SSF49562">
    <property type="entry name" value="C2 domain (Calcium/lipid-binding domain, CaLB)"/>
    <property type="match status" value="3"/>
</dbReference>
<evidence type="ECO:0000256" key="4">
    <source>
        <dbReference type="ARBA" id="ARBA00023121"/>
    </source>
</evidence>
<proteinExistence type="predicted"/>
<comment type="subcellular location">
    <subcellularLocation>
        <location evidence="1">Membrane</location>
    </subcellularLocation>
</comment>
<evidence type="ECO:0000256" key="1">
    <source>
        <dbReference type="ARBA" id="ARBA00004370"/>
    </source>
</evidence>
<dbReference type="InterPro" id="IPR000008">
    <property type="entry name" value="C2_dom"/>
</dbReference>
<keyword evidence="2" id="KW-0813">Transport</keyword>
<dbReference type="GO" id="GO:0008289">
    <property type="term" value="F:lipid binding"/>
    <property type="evidence" value="ECO:0007669"/>
    <property type="project" value="UniProtKB-KW"/>
</dbReference>
<evidence type="ECO:0008006" key="10">
    <source>
        <dbReference type="Google" id="ProtNLM"/>
    </source>
</evidence>
<dbReference type="Gene3D" id="2.60.40.150">
    <property type="entry name" value="C2 domain"/>
    <property type="match status" value="2"/>
</dbReference>
<dbReference type="PANTHER" id="PTHR47264">
    <property type="entry name" value="OS01G0128800 PROTEIN"/>
    <property type="match status" value="1"/>
</dbReference>
<organism evidence="8 9">
    <name type="scientific">Crotalaria pallida</name>
    <name type="common">Smooth rattlebox</name>
    <name type="synonym">Crotalaria striata</name>
    <dbReference type="NCBI Taxonomy" id="3830"/>
    <lineage>
        <taxon>Eukaryota</taxon>
        <taxon>Viridiplantae</taxon>
        <taxon>Streptophyta</taxon>
        <taxon>Embryophyta</taxon>
        <taxon>Tracheophyta</taxon>
        <taxon>Spermatophyta</taxon>
        <taxon>Magnoliopsida</taxon>
        <taxon>eudicotyledons</taxon>
        <taxon>Gunneridae</taxon>
        <taxon>Pentapetalae</taxon>
        <taxon>rosids</taxon>
        <taxon>fabids</taxon>
        <taxon>Fabales</taxon>
        <taxon>Fabaceae</taxon>
        <taxon>Papilionoideae</taxon>
        <taxon>50 kb inversion clade</taxon>
        <taxon>genistoids sensu lato</taxon>
        <taxon>core genistoids</taxon>
        <taxon>Crotalarieae</taxon>
        <taxon>Crotalaria</taxon>
    </lineage>
</organism>
<dbReference type="Pfam" id="PF00168">
    <property type="entry name" value="C2"/>
    <property type="match status" value="3"/>
</dbReference>
<gene>
    <name evidence="8" type="ORF">RIF29_06561</name>
</gene>
<reference evidence="8 9" key="1">
    <citation type="submission" date="2024-01" db="EMBL/GenBank/DDBJ databases">
        <title>The genomes of 5 underutilized Papilionoideae crops provide insights into root nodulation and disease resistanc.</title>
        <authorList>
            <person name="Yuan L."/>
        </authorList>
    </citation>
    <scope>NUCLEOTIDE SEQUENCE [LARGE SCALE GENOMIC DNA]</scope>
    <source>
        <strain evidence="8">ZHUSHIDOU_FW_LH</strain>
        <tissue evidence="8">Leaf</tissue>
    </source>
</reference>
<evidence type="ECO:0000256" key="3">
    <source>
        <dbReference type="ARBA" id="ARBA00023055"/>
    </source>
</evidence>
<evidence type="ECO:0000313" key="9">
    <source>
        <dbReference type="Proteomes" id="UP001372338"/>
    </source>
</evidence>
<dbReference type="EMBL" id="JAYWIO010000001">
    <property type="protein sequence ID" value="KAK7291426.1"/>
    <property type="molecule type" value="Genomic_DNA"/>
</dbReference>
<keyword evidence="3" id="KW-0445">Lipid transport</keyword>
<accession>A0AAN9PAZ5</accession>
<dbReference type="AlphaFoldDB" id="A0AAN9PAZ5"/>
<dbReference type="GO" id="GO:0016020">
    <property type="term" value="C:membrane"/>
    <property type="evidence" value="ECO:0007669"/>
    <property type="project" value="UniProtKB-SubCell"/>
</dbReference>
<dbReference type="InterPro" id="IPR031468">
    <property type="entry name" value="SMP_LBD"/>
</dbReference>
<feature type="domain" description="SMP-LTD" evidence="7">
    <location>
        <begin position="96"/>
        <end position="282"/>
    </location>
</feature>
<evidence type="ECO:0000259" key="6">
    <source>
        <dbReference type="PROSITE" id="PS50004"/>
    </source>
</evidence>
<keyword evidence="4" id="KW-0446">Lipid-binding</keyword>
<dbReference type="GO" id="GO:0006869">
    <property type="term" value="P:lipid transport"/>
    <property type="evidence" value="ECO:0007669"/>
    <property type="project" value="UniProtKB-KW"/>
</dbReference>
<dbReference type="InterPro" id="IPR035892">
    <property type="entry name" value="C2_domain_sf"/>
</dbReference>
<evidence type="ECO:0000256" key="5">
    <source>
        <dbReference type="ARBA" id="ARBA00023136"/>
    </source>
</evidence>
<dbReference type="PROSITE" id="PS50004">
    <property type="entry name" value="C2"/>
    <property type="match status" value="2"/>
</dbReference>
<dbReference type="Proteomes" id="UP001372338">
    <property type="component" value="Unassembled WGS sequence"/>
</dbReference>
<dbReference type="SMART" id="SM00239">
    <property type="entry name" value="C2"/>
    <property type="match status" value="3"/>
</dbReference>
<evidence type="ECO:0000259" key="7">
    <source>
        <dbReference type="PROSITE" id="PS51847"/>
    </source>
</evidence>
<sequence length="831" mass="93574">MSSRKKRVFSISDIEEAAVNFYNYLLQEKPQIPFFIPLILIVWAIERWIFPFSTWVPVILAVWATIQYGRYQRKLLVEDLDKKWQRIILNVSPITPLEHCEWLNKLLTEIWPNYFNPKLSLRLSAIVERRLKLRKPRLLERVELQDFSLGSCPPSLALKGMRWSTVGDQRVLQLGFDWDTNEMSILLLAKLAKPLIGTARIVINSLHIKGDLLITPILDGKALLYSFVSAPEVRVGIAFGSGGSQSLPATEWPGVSSWLEKLFTDTLVKTMVEPRRRCFSLPAVDLRKKAVGGIIYIKVISANKLSRSCFKASRRQQNGTTTTNGCSEDHFDDKDLHTFVEAEVEELARRTDVRVGSTPRWDAPFNMVLHDNTGTLRFNLYESHPSSVKCDYLASCEIKIRHVEDDSTIMWAIGPDTGVIAKQALFCGDEIEMVVPFEGATSAELKVSIVVKEWQFSDGSHSLNNIRSSSQQSLNGSSNLLLRTGRKLNITVVEGKDLAAKDKSGKFDPYIKLLYGKAIQKTKTAHTPNPVWNQTFEFDEIGSGEYLKIKAFGEEIFGDENIGSAQVNLEGLTDGSVRDVWIPLEGVRSGEVRLKIEAVKMEDQEGSRGSASGSSNGWIELVLIEGRDLVAADLRGTSDPYVRVHYGNLKKRTKVIYKTLNPRWNQTLEFPDDGSPLILHVKDHNALLPTSSIGECVVEYQRLPLNQMADKWIPLQGVKRGEIHIQITRKVPEVQRRNSVDSEPSLSKLHEIPNQIKQMMIKCRSMIEDENLEGLSTTLSELETLEDTQGGYIVQLETEQMLLLSKIKELGQEIISSSHSLSRRSSSGSGN</sequence>
<name>A0AAN9PAZ5_CROPI</name>